<accession>A0AB33C8D9</accession>
<dbReference type="AlphaFoldDB" id="A0AB33C8D9"/>
<organism evidence="1 2">
    <name type="scientific">Lactobacillus gasseri</name>
    <dbReference type="NCBI Taxonomy" id="1596"/>
    <lineage>
        <taxon>Bacteria</taxon>
        <taxon>Bacillati</taxon>
        <taxon>Bacillota</taxon>
        <taxon>Bacilli</taxon>
        <taxon>Lactobacillales</taxon>
        <taxon>Lactobacillaceae</taxon>
        <taxon>Lactobacillus</taxon>
    </lineage>
</organism>
<dbReference type="RefSeq" id="WP_065169645.1">
    <property type="nucleotide sequence ID" value="NZ_CP021427.1"/>
</dbReference>
<name>A0AB33C8D9_LACGS</name>
<reference evidence="1 2" key="1">
    <citation type="submission" date="2017-05" db="EMBL/GenBank/DDBJ databases">
        <authorList>
            <person name="Oh N.-S."/>
        </authorList>
    </citation>
    <scope>NUCLEOTIDE SEQUENCE [LARGE SCALE GENOMIC DNA]</scope>
    <source>
        <strain evidence="1 2">4M13</strain>
    </source>
</reference>
<gene>
    <name evidence="1" type="ORF">CCE30_10160</name>
</gene>
<evidence type="ECO:0008006" key="3">
    <source>
        <dbReference type="Google" id="ProtNLM"/>
    </source>
</evidence>
<sequence length="261" mass="30473">MEFELVSPDNYLSCQEIANRILVQTSKATHQCINKLKANDALTYLNNRYSPKIVFYYAKPEDDYDDWQVEDNRANYLANANAQFDMRNINIHAAKLITVDEVFARKISGFTLFKYELPTLYLNISISNFERIVFTALHEYSHMYQSERDPDYARAAAFINTSKSLTMSYPEEYQPLETEANIVASLLIVPDASLDVDIRLRNFNEIRNKYSISAQALHNRLINYFYFNCGLDYTMALQATLGFRNHNREVIKQVRQHLRKS</sequence>
<proteinExistence type="predicted"/>
<dbReference type="Gene3D" id="1.10.10.2910">
    <property type="match status" value="1"/>
</dbReference>
<dbReference type="Proteomes" id="UP000195798">
    <property type="component" value="Chromosome"/>
</dbReference>
<protein>
    <recommendedName>
        <fullName evidence="3">IrrE N-terminal-like domain-containing protein</fullName>
    </recommendedName>
</protein>
<evidence type="ECO:0000313" key="1">
    <source>
        <dbReference type="EMBL" id="ART99221.1"/>
    </source>
</evidence>
<evidence type="ECO:0000313" key="2">
    <source>
        <dbReference type="Proteomes" id="UP000195798"/>
    </source>
</evidence>
<dbReference type="EMBL" id="CP021427">
    <property type="protein sequence ID" value="ART99221.1"/>
    <property type="molecule type" value="Genomic_DNA"/>
</dbReference>